<dbReference type="InterPro" id="IPR036163">
    <property type="entry name" value="HMA_dom_sf"/>
</dbReference>
<comment type="caution">
    <text evidence="3">The sequence shown here is derived from an EMBL/GenBank/DDBJ whole genome shotgun (WGS) entry which is preliminary data.</text>
</comment>
<keyword evidence="4" id="KW-1185">Reference proteome</keyword>
<proteinExistence type="predicted"/>
<gene>
    <name evidence="3" type="ORF">EV666_113104</name>
</gene>
<evidence type="ECO:0000313" key="4">
    <source>
        <dbReference type="Proteomes" id="UP000294881"/>
    </source>
</evidence>
<dbReference type="AlphaFoldDB" id="A0A4R2GR03"/>
<dbReference type="GO" id="GO:0046872">
    <property type="term" value="F:metal ion binding"/>
    <property type="evidence" value="ECO:0007669"/>
    <property type="project" value="UniProtKB-KW"/>
</dbReference>
<dbReference type="Pfam" id="PF00403">
    <property type="entry name" value="HMA"/>
    <property type="match status" value="1"/>
</dbReference>
<reference evidence="3 4" key="1">
    <citation type="submission" date="2019-03" db="EMBL/GenBank/DDBJ databases">
        <title>Genomic Encyclopedia of Type Strains, Phase IV (KMG-IV): sequencing the most valuable type-strain genomes for metagenomic binning, comparative biology and taxonomic classification.</title>
        <authorList>
            <person name="Goeker M."/>
        </authorList>
    </citation>
    <scope>NUCLEOTIDE SEQUENCE [LARGE SCALE GENOMIC DNA]</scope>
    <source>
        <strain evidence="3 4">DSM 22958</strain>
    </source>
</reference>
<dbReference type="PROSITE" id="PS50846">
    <property type="entry name" value="HMA_2"/>
    <property type="match status" value="1"/>
</dbReference>
<sequence length="70" mass="6877">MLVLHIPDMTCGHCAATVTKAVQSVAAGAQVAVDLPAHTARVTGAADAAAVLRALADAGYPAVAQAGDRP</sequence>
<dbReference type="Proteomes" id="UP000294881">
    <property type="component" value="Unassembled WGS sequence"/>
</dbReference>
<dbReference type="EMBL" id="SLWL01000013">
    <property type="protein sequence ID" value="TCO11268.1"/>
    <property type="molecule type" value="Genomic_DNA"/>
</dbReference>
<organism evidence="3 4">
    <name type="scientific">Camelimonas lactis</name>
    <dbReference type="NCBI Taxonomy" id="659006"/>
    <lineage>
        <taxon>Bacteria</taxon>
        <taxon>Pseudomonadati</taxon>
        <taxon>Pseudomonadota</taxon>
        <taxon>Alphaproteobacteria</taxon>
        <taxon>Hyphomicrobiales</taxon>
        <taxon>Chelatococcaceae</taxon>
        <taxon>Camelimonas</taxon>
    </lineage>
</organism>
<evidence type="ECO:0000259" key="2">
    <source>
        <dbReference type="PROSITE" id="PS50846"/>
    </source>
</evidence>
<dbReference type="PROSITE" id="PS01047">
    <property type="entry name" value="HMA_1"/>
    <property type="match status" value="1"/>
</dbReference>
<dbReference type="RefSeq" id="WP_132009423.1">
    <property type="nucleotide sequence ID" value="NZ_JBHUNN010000002.1"/>
</dbReference>
<dbReference type="Gene3D" id="3.30.70.100">
    <property type="match status" value="1"/>
</dbReference>
<dbReference type="InterPro" id="IPR006121">
    <property type="entry name" value="HMA_dom"/>
</dbReference>
<evidence type="ECO:0000256" key="1">
    <source>
        <dbReference type="ARBA" id="ARBA00022723"/>
    </source>
</evidence>
<name>A0A4R2GR03_9HYPH</name>
<evidence type="ECO:0000313" key="3">
    <source>
        <dbReference type="EMBL" id="TCO11268.1"/>
    </source>
</evidence>
<dbReference type="CDD" id="cd00371">
    <property type="entry name" value="HMA"/>
    <property type="match status" value="1"/>
</dbReference>
<protein>
    <submittedName>
        <fullName evidence="3">Copper chaperone</fullName>
    </submittedName>
</protein>
<feature type="domain" description="HMA" evidence="2">
    <location>
        <begin position="1"/>
        <end position="63"/>
    </location>
</feature>
<dbReference type="SUPFAM" id="SSF55008">
    <property type="entry name" value="HMA, heavy metal-associated domain"/>
    <property type="match status" value="1"/>
</dbReference>
<dbReference type="InterPro" id="IPR017969">
    <property type="entry name" value="Heavy-metal-associated_CS"/>
</dbReference>
<accession>A0A4R2GR03</accession>
<keyword evidence="1" id="KW-0479">Metal-binding</keyword>